<protein>
    <submittedName>
        <fullName evidence="1">Uncharacterized protein</fullName>
    </submittedName>
</protein>
<accession>A0A1E3QYU6</accession>
<keyword evidence="2" id="KW-1185">Reference proteome</keyword>
<sequence>MQEKDASRRVARIYACHTSAERKEVEFKGVAFGVDQLCRSNRGGTLESRWC</sequence>
<reference evidence="2" key="1">
    <citation type="submission" date="2016-05" db="EMBL/GenBank/DDBJ databases">
        <title>Comparative genomics of biotechnologically important yeasts.</title>
        <authorList>
            <consortium name="DOE Joint Genome Institute"/>
            <person name="Riley R."/>
            <person name="Haridas S."/>
            <person name="Wolfe K.H."/>
            <person name="Lopes M.R."/>
            <person name="Hittinger C.T."/>
            <person name="Goker M."/>
            <person name="Salamov A."/>
            <person name="Wisecaver J."/>
            <person name="Long T.M."/>
            <person name="Aerts A.L."/>
            <person name="Barry K."/>
            <person name="Choi C."/>
            <person name="Clum A."/>
            <person name="Coughlan A.Y."/>
            <person name="Deshpande S."/>
            <person name="Douglass A.P."/>
            <person name="Hanson S.J."/>
            <person name="Klenk H.-P."/>
            <person name="Labutti K."/>
            <person name="Lapidus A."/>
            <person name="Lindquist E."/>
            <person name="Lipzen A."/>
            <person name="Meier-Kolthoff J.P."/>
            <person name="Ohm R.A."/>
            <person name="Otillar R.P."/>
            <person name="Pangilinan J."/>
            <person name="Peng Y."/>
            <person name="Rokas A."/>
            <person name="Rosa C.A."/>
            <person name="Scheuner C."/>
            <person name="Sibirny A.A."/>
            <person name="Slot J.C."/>
            <person name="Stielow J.B."/>
            <person name="Sun H."/>
            <person name="Kurtzman C.P."/>
            <person name="Blackwell M."/>
            <person name="Grigoriev I.V."/>
            <person name="Jeffries T.W."/>
        </authorList>
    </citation>
    <scope>NUCLEOTIDE SEQUENCE [LARGE SCALE GENOMIC DNA]</scope>
    <source>
        <strain evidence="2">NRRL Y-12698</strain>
    </source>
</reference>
<gene>
    <name evidence="1" type="ORF">BABINDRAFT_159357</name>
</gene>
<evidence type="ECO:0000313" key="2">
    <source>
        <dbReference type="Proteomes" id="UP000094336"/>
    </source>
</evidence>
<dbReference type="GeneID" id="30145461"/>
<name>A0A1E3QYU6_9ASCO</name>
<proteinExistence type="predicted"/>
<dbReference type="EMBL" id="KV454426">
    <property type="protein sequence ID" value="ODQ82859.1"/>
    <property type="molecule type" value="Genomic_DNA"/>
</dbReference>
<dbReference type="RefSeq" id="XP_018988187.1">
    <property type="nucleotide sequence ID" value="XM_019127608.1"/>
</dbReference>
<evidence type="ECO:0000313" key="1">
    <source>
        <dbReference type="EMBL" id="ODQ82859.1"/>
    </source>
</evidence>
<organism evidence="1 2">
    <name type="scientific">Babjeviella inositovora NRRL Y-12698</name>
    <dbReference type="NCBI Taxonomy" id="984486"/>
    <lineage>
        <taxon>Eukaryota</taxon>
        <taxon>Fungi</taxon>
        <taxon>Dikarya</taxon>
        <taxon>Ascomycota</taxon>
        <taxon>Saccharomycotina</taxon>
        <taxon>Pichiomycetes</taxon>
        <taxon>Serinales incertae sedis</taxon>
        <taxon>Babjeviella</taxon>
    </lineage>
</organism>
<dbReference type="Proteomes" id="UP000094336">
    <property type="component" value="Unassembled WGS sequence"/>
</dbReference>
<dbReference type="AlphaFoldDB" id="A0A1E3QYU6"/>